<keyword evidence="3" id="KW-1185">Reference proteome</keyword>
<dbReference type="Proteomes" id="UP000059680">
    <property type="component" value="Chromosome 7"/>
</dbReference>
<reference evidence="2 3" key="2">
    <citation type="journal article" date="2013" name="Plant Cell Physiol.">
        <title>Rice Annotation Project Database (RAP-DB): an integrative and interactive database for rice genomics.</title>
        <authorList>
            <person name="Sakai H."/>
            <person name="Lee S.S."/>
            <person name="Tanaka T."/>
            <person name="Numa H."/>
            <person name="Kim J."/>
            <person name="Kawahara Y."/>
            <person name="Wakimoto H."/>
            <person name="Yang C.C."/>
            <person name="Iwamoto M."/>
            <person name="Abe T."/>
            <person name="Yamada Y."/>
            <person name="Muto A."/>
            <person name="Inokuchi H."/>
            <person name="Ikemura T."/>
            <person name="Matsumoto T."/>
            <person name="Sasaki T."/>
            <person name="Itoh T."/>
        </authorList>
    </citation>
    <scope>NUCLEOTIDE SEQUENCE [LARGE SCALE GENOMIC DNA]</scope>
    <source>
        <strain evidence="3">cv. Nipponbare</strain>
    </source>
</reference>
<dbReference type="InParanoid" id="A0A0P0X3D6"/>
<dbReference type="AlphaFoldDB" id="A0A0P0X3D6"/>
<dbReference type="STRING" id="39947.A0A0P0X3D6"/>
<organism evidence="2 3">
    <name type="scientific">Oryza sativa subsp. japonica</name>
    <name type="common">Rice</name>
    <dbReference type="NCBI Taxonomy" id="39947"/>
    <lineage>
        <taxon>Eukaryota</taxon>
        <taxon>Viridiplantae</taxon>
        <taxon>Streptophyta</taxon>
        <taxon>Embryophyta</taxon>
        <taxon>Tracheophyta</taxon>
        <taxon>Spermatophyta</taxon>
        <taxon>Magnoliopsida</taxon>
        <taxon>Liliopsida</taxon>
        <taxon>Poales</taxon>
        <taxon>Poaceae</taxon>
        <taxon>BOP clade</taxon>
        <taxon>Oryzoideae</taxon>
        <taxon>Oryzeae</taxon>
        <taxon>Oryzinae</taxon>
        <taxon>Oryza</taxon>
        <taxon>Oryza sativa</taxon>
    </lineage>
</organism>
<feature type="compositionally biased region" description="Low complexity" evidence="1">
    <location>
        <begin position="104"/>
        <end position="113"/>
    </location>
</feature>
<feature type="compositionally biased region" description="Pro residues" evidence="1">
    <location>
        <begin position="82"/>
        <end position="91"/>
    </location>
</feature>
<feature type="region of interest" description="Disordered" evidence="1">
    <location>
        <begin position="22"/>
        <end position="113"/>
    </location>
</feature>
<reference evidence="2 3" key="3">
    <citation type="journal article" date="2013" name="Rice">
        <title>Improvement of the Oryza sativa Nipponbare reference genome using next generation sequence and optical map data.</title>
        <authorList>
            <person name="Kawahara Y."/>
            <person name="de la Bastide M."/>
            <person name="Hamilton J.P."/>
            <person name="Kanamori H."/>
            <person name="McCombie W.R."/>
            <person name="Ouyang S."/>
            <person name="Schwartz D.C."/>
            <person name="Tanaka T."/>
            <person name="Wu J."/>
            <person name="Zhou S."/>
            <person name="Childs K.L."/>
            <person name="Davidson R.M."/>
            <person name="Lin H."/>
            <person name="Quesada-Ocampo L."/>
            <person name="Vaillancourt B."/>
            <person name="Sakai H."/>
            <person name="Lee S.S."/>
            <person name="Kim J."/>
            <person name="Numa H."/>
            <person name="Itoh T."/>
            <person name="Buell C.R."/>
            <person name="Matsumoto T."/>
        </authorList>
    </citation>
    <scope>NUCLEOTIDE SEQUENCE [LARGE SCALE GENOMIC DNA]</scope>
    <source>
        <strain evidence="3">cv. Nipponbare</strain>
    </source>
</reference>
<dbReference type="EMBL" id="AP014963">
    <property type="protein sequence ID" value="BAT00405.1"/>
    <property type="molecule type" value="Genomic_DNA"/>
</dbReference>
<dbReference type="eggNOG" id="ENOG502R415">
    <property type="taxonomic scope" value="Eukaryota"/>
</dbReference>
<dbReference type="PANTHER" id="PTHR34591:SF52">
    <property type="entry name" value="F-BOX DOMAIN-CONTAINING PROTEIN"/>
    <property type="match status" value="1"/>
</dbReference>
<protein>
    <submittedName>
        <fullName evidence="2">Os07g0189400 protein</fullName>
    </submittedName>
</protein>
<dbReference type="PaxDb" id="39947-A0A0P0X3D6"/>
<name>A0A0P0X3D6_ORYSJ</name>
<evidence type="ECO:0000313" key="2">
    <source>
        <dbReference type="EMBL" id="BAT00405.1"/>
    </source>
</evidence>
<feature type="non-terminal residue" evidence="2">
    <location>
        <position position="1"/>
    </location>
</feature>
<proteinExistence type="predicted"/>
<accession>A0A0P0X3D6</accession>
<reference evidence="3" key="1">
    <citation type="journal article" date="2005" name="Nature">
        <title>The map-based sequence of the rice genome.</title>
        <authorList>
            <consortium name="International rice genome sequencing project (IRGSP)"/>
            <person name="Matsumoto T."/>
            <person name="Wu J."/>
            <person name="Kanamori H."/>
            <person name="Katayose Y."/>
            <person name="Fujisawa M."/>
            <person name="Namiki N."/>
            <person name="Mizuno H."/>
            <person name="Yamamoto K."/>
            <person name="Antonio B.A."/>
            <person name="Baba T."/>
            <person name="Sakata K."/>
            <person name="Nagamura Y."/>
            <person name="Aoki H."/>
            <person name="Arikawa K."/>
            <person name="Arita K."/>
            <person name="Bito T."/>
            <person name="Chiden Y."/>
            <person name="Fujitsuka N."/>
            <person name="Fukunaka R."/>
            <person name="Hamada M."/>
            <person name="Harada C."/>
            <person name="Hayashi A."/>
            <person name="Hijishita S."/>
            <person name="Honda M."/>
            <person name="Hosokawa S."/>
            <person name="Ichikawa Y."/>
            <person name="Idonuma A."/>
            <person name="Iijima M."/>
            <person name="Ikeda M."/>
            <person name="Ikeno M."/>
            <person name="Ito K."/>
            <person name="Ito S."/>
            <person name="Ito T."/>
            <person name="Ito Y."/>
            <person name="Ito Y."/>
            <person name="Iwabuchi A."/>
            <person name="Kamiya K."/>
            <person name="Karasawa W."/>
            <person name="Kurita K."/>
            <person name="Katagiri S."/>
            <person name="Kikuta A."/>
            <person name="Kobayashi H."/>
            <person name="Kobayashi N."/>
            <person name="Machita K."/>
            <person name="Maehara T."/>
            <person name="Masukawa M."/>
            <person name="Mizubayashi T."/>
            <person name="Mukai Y."/>
            <person name="Nagasaki H."/>
            <person name="Nagata Y."/>
            <person name="Naito S."/>
            <person name="Nakashima M."/>
            <person name="Nakama Y."/>
            <person name="Nakamichi Y."/>
            <person name="Nakamura M."/>
            <person name="Meguro A."/>
            <person name="Negishi M."/>
            <person name="Ohta I."/>
            <person name="Ohta T."/>
            <person name="Okamoto M."/>
            <person name="Ono N."/>
            <person name="Saji S."/>
            <person name="Sakaguchi M."/>
            <person name="Sakai K."/>
            <person name="Shibata M."/>
            <person name="Shimokawa T."/>
            <person name="Song J."/>
            <person name="Takazaki Y."/>
            <person name="Terasawa K."/>
            <person name="Tsugane M."/>
            <person name="Tsuji K."/>
            <person name="Ueda S."/>
            <person name="Waki K."/>
            <person name="Yamagata H."/>
            <person name="Yamamoto M."/>
            <person name="Yamamoto S."/>
            <person name="Yamane H."/>
            <person name="Yoshiki S."/>
            <person name="Yoshihara R."/>
            <person name="Yukawa K."/>
            <person name="Zhong H."/>
            <person name="Yano M."/>
            <person name="Yuan Q."/>
            <person name="Ouyang S."/>
            <person name="Liu J."/>
            <person name="Jones K.M."/>
            <person name="Gansberger K."/>
            <person name="Moffat K."/>
            <person name="Hill J."/>
            <person name="Bera J."/>
            <person name="Fadrosh D."/>
            <person name="Jin S."/>
            <person name="Johri S."/>
            <person name="Kim M."/>
            <person name="Overton L."/>
            <person name="Reardon M."/>
            <person name="Tsitrin T."/>
            <person name="Vuong H."/>
            <person name="Weaver B."/>
            <person name="Ciecko A."/>
            <person name="Tallon L."/>
            <person name="Jackson J."/>
            <person name="Pai G."/>
            <person name="Aken S.V."/>
            <person name="Utterback T."/>
            <person name="Reidmuller S."/>
            <person name="Feldblyum T."/>
            <person name="Hsiao J."/>
            <person name="Zismann V."/>
            <person name="Iobst S."/>
            <person name="de Vazeille A.R."/>
            <person name="Buell C.R."/>
            <person name="Ying K."/>
            <person name="Li Y."/>
            <person name="Lu T."/>
            <person name="Huang Y."/>
            <person name="Zhao Q."/>
            <person name="Feng Q."/>
            <person name="Zhang L."/>
            <person name="Zhu J."/>
            <person name="Weng Q."/>
            <person name="Mu J."/>
            <person name="Lu Y."/>
            <person name="Fan D."/>
            <person name="Liu Y."/>
            <person name="Guan J."/>
            <person name="Zhang Y."/>
            <person name="Yu S."/>
            <person name="Liu X."/>
            <person name="Zhang Y."/>
            <person name="Hong G."/>
            <person name="Han B."/>
            <person name="Choisne N."/>
            <person name="Demange N."/>
            <person name="Orjeda G."/>
            <person name="Samain S."/>
            <person name="Cattolico L."/>
            <person name="Pelletier E."/>
            <person name="Couloux A."/>
            <person name="Segurens B."/>
            <person name="Wincker P."/>
            <person name="D'Hont A."/>
            <person name="Scarpelli C."/>
            <person name="Weissenbach J."/>
            <person name="Salanoubat M."/>
            <person name="Quetier F."/>
            <person name="Yu Y."/>
            <person name="Kim H.R."/>
            <person name="Rambo T."/>
            <person name="Currie J."/>
            <person name="Collura K."/>
            <person name="Luo M."/>
            <person name="Yang T."/>
            <person name="Ammiraju J.S.S."/>
            <person name="Engler F."/>
            <person name="Soderlund C."/>
            <person name="Wing R.A."/>
            <person name="Palmer L.E."/>
            <person name="de la Bastide M."/>
            <person name="Spiegel L."/>
            <person name="Nascimento L."/>
            <person name="Zutavern T."/>
            <person name="O'Shaughnessy A."/>
            <person name="Dike S."/>
            <person name="Dedhia N."/>
            <person name="Preston R."/>
            <person name="Balija V."/>
            <person name="McCombie W.R."/>
            <person name="Chow T."/>
            <person name="Chen H."/>
            <person name="Chung M."/>
            <person name="Chen C."/>
            <person name="Shaw J."/>
            <person name="Wu H."/>
            <person name="Hsiao K."/>
            <person name="Chao Y."/>
            <person name="Chu M."/>
            <person name="Cheng C."/>
            <person name="Hour A."/>
            <person name="Lee P."/>
            <person name="Lin S."/>
            <person name="Lin Y."/>
            <person name="Liou J."/>
            <person name="Liu S."/>
            <person name="Hsing Y."/>
            <person name="Raghuvanshi S."/>
            <person name="Mohanty A."/>
            <person name="Bharti A.K."/>
            <person name="Gaur A."/>
            <person name="Gupta V."/>
            <person name="Kumar D."/>
            <person name="Ravi V."/>
            <person name="Vij S."/>
            <person name="Kapur A."/>
            <person name="Khurana P."/>
            <person name="Khurana P."/>
            <person name="Khurana J.P."/>
            <person name="Tyagi A.K."/>
            <person name="Gaikwad K."/>
            <person name="Singh A."/>
            <person name="Dalal V."/>
            <person name="Srivastava S."/>
            <person name="Dixit A."/>
            <person name="Pal A.K."/>
            <person name="Ghazi I.A."/>
            <person name="Yadav M."/>
            <person name="Pandit A."/>
            <person name="Bhargava A."/>
            <person name="Sureshbabu K."/>
            <person name="Batra K."/>
            <person name="Sharma T.R."/>
            <person name="Mohapatra T."/>
            <person name="Singh N.K."/>
            <person name="Messing J."/>
            <person name="Nelson A.B."/>
            <person name="Fuks G."/>
            <person name="Kavchok S."/>
            <person name="Keizer G."/>
            <person name="Linton E."/>
            <person name="Llaca V."/>
            <person name="Song R."/>
            <person name="Tanyolac B."/>
            <person name="Young S."/>
            <person name="Ho-Il K."/>
            <person name="Hahn J.H."/>
            <person name="Sangsakoo G."/>
            <person name="Vanavichit A."/>
            <person name="de Mattos Luiz.A.T."/>
            <person name="Zimmer P.D."/>
            <person name="Malone G."/>
            <person name="Dellagostin O."/>
            <person name="de Oliveira A.C."/>
            <person name="Bevan M."/>
            <person name="Bancroft I."/>
            <person name="Minx P."/>
            <person name="Cordum H."/>
            <person name="Wilson R."/>
            <person name="Cheng Z."/>
            <person name="Jin W."/>
            <person name="Jiang J."/>
            <person name="Leong S.A."/>
            <person name="Iwama H."/>
            <person name="Gojobori T."/>
            <person name="Itoh T."/>
            <person name="Niimura Y."/>
            <person name="Fujii Y."/>
            <person name="Habara T."/>
            <person name="Sakai H."/>
            <person name="Sato Y."/>
            <person name="Wilson G."/>
            <person name="Kumar K."/>
            <person name="McCouch S."/>
            <person name="Juretic N."/>
            <person name="Hoen D."/>
            <person name="Wright S."/>
            <person name="Bruskiewich R."/>
            <person name="Bureau T."/>
            <person name="Miyao A."/>
            <person name="Hirochika H."/>
            <person name="Nishikawa T."/>
            <person name="Kadowaki K."/>
            <person name="Sugiura M."/>
            <person name="Burr B."/>
            <person name="Sasaki T."/>
        </authorList>
    </citation>
    <scope>NUCLEOTIDE SEQUENCE [LARGE SCALE GENOMIC DNA]</scope>
    <source>
        <strain evidence="3">cv. Nipponbare</strain>
    </source>
</reference>
<sequence length="262" mass="28401">NFALADRRISGKLARPWRCPTTCSRPFSGASRRGASPRPAASARSGAASSTAAACCARTSSRSRWPASSSTTTAPGSRSSSPAPPPPPPSPAASTTPCLRRLPTSTSRTTATASSSCSARSAAWWWLTPPRGSGSSCPRPITIIIPYLQPWAVDCNENEYLVFDPTRSPNYELFMVPKVPYKLREEEECEWPPSTLILPVFSSKTGSWEERAFDREGDAAGTLPAMVGSTPFCDHQCGYWRGALYVCFSDCFVMRYQLESTP</sequence>
<evidence type="ECO:0000313" key="3">
    <source>
        <dbReference type="Proteomes" id="UP000059680"/>
    </source>
</evidence>
<dbReference type="Gramene" id="Os07t0189400-01">
    <property type="protein sequence ID" value="Os07t0189400-01"/>
    <property type="gene ID" value="Os07g0189400"/>
</dbReference>
<evidence type="ECO:0000256" key="1">
    <source>
        <dbReference type="SAM" id="MobiDB-lite"/>
    </source>
</evidence>
<dbReference type="PANTHER" id="PTHR34591">
    <property type="entry name" value="OS03G0653100 PROTEIN-RELATED"/>
    <property type="match status" value="1"/>
</dbReference>
<gene>
    <name evidence="2" type="ordered locus">Os07g0189400</name>
    <name evidence="2" type="ORF">OSNPB_070189400</name>
</gene>
<feature type="compositionally biased region" description="Low complexity" evidence="1">
    <location>
        <begin position="28"/>
        <end position="81"/>
    </location>
</feature>